<feature type="chain" id="PRO_5004658360" evidence="10">
    <location>
        <begin position="27"/>
        <end position="131"/>
    </location>
</feature>
<dbReference type="GO" id="GO:0005886">
    <property type="term" value="C:plasma membrane"/>
    <property type="evidence" value="ECO:0000318"/>
    <property type="project" value="GO_Central"/>
</dbReference>
<dbReference type="AlphaFoldDB" id="U5CV71"/>
<accession>U5CV71</accession>
<keyword evidence="5 9" id="KW-1133">Transmembrane helix</keyword>
<comment type="subcellular location">
    <subcellularLocation>
        <location evidence="2">Cell membrane</location>
        <topology evidence="2">Multi-pass membrane protein</topology>
    </subcellularLocation>
</comment>
<evidence type="ECO:0000256" key="9">
    <source>
        <dbReference type="SAM" id="Phobius"/>
    </source>
</evidence>
<dbReference type="Proteomes" id="UP000017836">
    <property type="component" value="Unassembled WGS sequence"/>
</dbReference>
<dbReference type="GO" id="GO:1903425">
    <property type="term" value="F:fluoride transmembrane transporter activity"/>
    <property type="evidence" value="ECO:0000318"/>
    <property type="project" value="GO_Central"/>
</dbReference>
<name>U5CV71_AMBTC</name>
<evidence type="ECO:0000256" key="1">
    <source>
        <dbReference type="ARBA" id="ARBA00002598"/>
    </source>
</evidence>
<evidence type="ECO:0000313" key="11">
    <source>
        <dbReference type="EMBL" id="ERN17226.1"/>
    </source>
</evidence>
<feature type="signal peptide" evidence="10">
    <location>
        <begin position="1"/>
        <end position="26"/>
    </location>
</feature>
<evidence type="ECO:0000256" key="8">
    <source>
        <dbReference type="ARBA" id="ARBA00035585"/>
    </source>
</evidence>
<organism evidence="11 12">
    <name type="scientific">Amborella trichopoda</name>
    <dbReference type="NCBI Taxonomy" id="13333"/>
    <lineage>
        <taxon>Eukaryota</taxon>
        <taxon>Viridiplantae</taxon>
        <taxon>Streptophyta</taxon>
        <taxon>Embryophyta</taxon>
        <taxon>Tracheophyta</taxon>
        <taxon>Spermatophyta</taxon>
        <taxon>Magnoliopsida</taxon>
        <taxon>Amborellales</taxon>
        <taxon>Amborellaceae</taxon>
        <taxon>Amborella</taxon>
    </lineage>
</organism>
<sequence>MASLYTLNKKLVAAGIVAALSTLNLALPFSAPGEVCYNSMDGEKKDRKHPVLLLPIEMEKTESSQTVIEGIQLGFLGYMITVSAFVAEVYCLIESGHIWRVFGYMILSIGLSFGLGTLVYSTCLDQGLLFY</sequence>
<protein>
    <submittedName>
        <fullName evidence="11">Uncharacterized protein</fullName>
    </submittedName>
</protein>
<dbReference type="EMBL" id="KI392384">
    <property type="protein sequence ID" value="ERN17226.1"/>
    <property type="molecule type" value="Genomic_DNA"/>
</dbReference>
<comment type="similarity">
    <text evidence="7">Belongs to the fluoride channel Fluc/FEX (TC 1.A.43) family.</text>
</comment>
<evidence type="ECO:0000256" key="10">
    <source>
        <dbReference type="SAM" id="SignalP"/>
    </source>
</evidence>
<reference evidence="12" key="1">
    <citation type="journal article" date="2013" name="Science">
        <title>The Amborella genome and the evolution of flowering plants.</title>
        <authorList>
            <consortium name="Amborella Genome Project"/>
        </authorList>
    </citation>
    <scope>NUCLEOTIDE SEQUENCE [LARGE SCALE GENOMIC DNA]</scope>
</reference>
<gene>
    <name evidence="11" type="ORF">AMTR_s00044p00177800</name>
</gene>
<dbReference type="HOGENOM" id="CLU_1930369_0_0_1"/>
<feature type="transmembrane region" description="Helical" evidence="9">
    <location>
        <begin position="102"/>
        <end position="121"/>
    </location>
</feature>
<dbReference type="PANTHER" id="PTHR28259:SF1">
    <property type="entry name" value="FLUORIDE EXPORT PROTEIN 1-RELATED"/>
    <property type="match status" value="1"/>
</dbReference>
<dbReference type="InterPro" id="IPR003691">
    <property type="entry name" value="FluC"/>
</dbReference>
<keyword evidence="6 9" id="KW-0472">Membrane</keyword>
<comment type="function">
    <text evidence="1">Fluoride channel required for the rapid expulsion of cytoplasmic fluoride.</text>
</comment>
<evidence type="ECO:0000256" key="4">
    <source>
        <dbReference type="ARBA" id="ARBA00022692"/>
    </source>
</evidence>
<keyword evidence="10" id="KW-0732">Signal</keyword>
<dbReference type="GO" id="GO:1903424">
    <property type="term" value="P:fluoride transmembrane transport"/>
    <property type="evidence" value="ECO:0000318"/>
    <property type="project" value="GO_Central"/>
</dbReference>
<keyword evidence="4 9" id="KW-0812">Transmembrane</keyword>
<keyword evidence="12" id="KW-1185">Reference proteome</keyword>
<dbReference type="STRING" id="13333.U5CV71"/>
<comment type="catalytic activity">
    <reaction evidence="8">
        <text>fluoride(in) = fluoride(out)</text>
        <dbReference type="Rhea" id="RHEA:76159"/>
        <dbReference type="ChEBI" id="CHEBI:17051"/>
    </reaction>
    <physiologicalReaction direction="left-to-right" evidence="8">
        <dbReference type="Rhea" id="RHEA:76160"/>
    </physiologicalReaction>
</comment>
<evidence type="ECO:0000256" key="2">
    <source>
        <dbReference type="ARBA" id="ARBA00004651"/>
    </source>
</evidence>
<dbReference type="Gramene" id="ERN17226">
    <property type="protein sequence ID" value="ERN17226"/>
    <property type="gene ID" value="AMTR_s00044p00177800"/>
</dbReference>
<evidence type="ECO:0000256" key="5">
    <source>
        <dbReference type="ARBA" id="ARBA00022989"/>
    </source>
</evidence>
<evidence type="ECO:0000256" key="6">
    <source>
        <dbReference type="ARBA" id="ARBA00023136"/>
    </source>
</evidence>
<feature type="transmembrane region" description="Helical" evidence="9">
    <location>
        <begin position="75"/>
        <end position="93"/>
    </location>
</feature>
<proteinExistence type="inferred from homology"/>
<dbReference type="PANTHER" id="PTHR28259">
    <property type="entry name" value="FLUORIDE EXPORT PROTEIN 1-RELATED"/>
    <property type="match status" value="1"/>
</dbReference>
<evidence type="ECO:0000313" key="12">
    <source>
        <dbReference type="Proteomes" id="UP000017836"/>
    </source>
</evidence>
<evidence type="ECO:0000256" key="3">
    <source>
        <dbReference type="ARBA" id="ARBA00022475"/>
    </source>
</evidence>
<keyword evidence="3" id="KW-1003">Cell membrane</keyword>
<evidence type="ECO:0000256" key="7">
    <source>
        <dbReference type="ARBA" id="ARBA00035120"/>
    </source>
</evidence>